<dbReference type="InterPro" id="IPR035965">
    <property type="entry name" value="PAS-like_dom_sf"/>
</dbReference>
<keyword evidence="1" id="KW-1133">Transmembrane helix</keyword>
<keyword evidence="7" id="KW-1185">Reference proteome</keyword>
<dbReference type="CDD" id="cd00130">
    <property type="entry name" value="PAS"/>
    <property type="match status" value="4"/>
</dbReference>
<feature type="transmembrane region" description="Helical" evidence="1">
    <location>
        <begin position="251"/>
        <end position="275"/>
    </location>
</feature>
<dbReference type="InterPro" id="IPR001610">
    <property type="entry name" value="PAC"/>
</dbReference>
<dbReference type="EMBL" id="BAABJY010000001">
    <property type="protein sequence ID" value="GAA4855878.1"/>
    <property type="molecule type" value="Genomic_DNA"/>
</dbReference>
<dbReference type="Gene3D" id="3.30.450.20">
    <property type="entry name" value="PAS domain"/>
    <property type="match status" value="5"/>
</dbReference>
<feature type="domain" description="PAS" evidence="2">
    <location>
        <begin position="666"/>
        <end position="715"/>
    </location>
</feature>
<dbReference type="Gene3D" id="3.30.70.270">
    <property type="match status" value="1"/>
</dbReference>
<name>A0ABP9DPN5_9GAMM</name>
<dbReference type="Pfam" id="PF00563">
    <property type="entry name" value="EAL"/>
    <property type="match status" value="1"/>
</dbReference>
<dbReference type="SMART" id="SM00267">
    <property type="entry name" value="GGDEF"/>
    <property type="match status" value="1"/>
</dbReference>
<evidence type="ECO:0000259" key="4">
    <source>
        <dbReference type="PROSITE" id="PS50883"/>
    </source>
</evidence>
<feature type="domain" description="PAC" evidence="3">
    <location>
        <begin position="740"/>
        <end position="794"/>
    </location>
</feature>
<dbReference type="CDD" id="cd12915">
    <property type="entry name" value="PDC2_DGC_like"/>
    <property type="match status" value="1"/>
</dbReference>
<dbReference type="PANTHER" id="PTHR44757">
    <property type="entry name" value="DIGUANYLATE CYCLASE DGCP"/>
    <property type="match status" value="1"/>
</dbReference>
<proteinExistence type="predicted"/>
<dbReference type="PROSITE" id="PS50112">
    <property type="entry name" value="PAS"/>
    <property type="match status" value="2"/>
</dbReference>
<feature type="domain" description="PAC" evidence="3">
    <location>
        <begin position="617"/>
        <end position="669"/>
    </location>
</feature>
<dbReference type="InterPro" id="IPR000160">
    <property type="entry name" value="GGDEF_dom"/>
</dbReference>
<dbReference type="Pfam" id="PF08447">
    <property type="entry name" value="PAS_3"/>
    <property type="match status" value="2"/>
</dbReference>
<dbReference type="Pfam" id="PF13188">
    <property type="entry name" value="PAS_8"/>
    <property type="match status" value="1"/>
</dbReference>
<dbReference type="InterPro" id="IPR000700">
    <property type="entry name" value="PAS-assoc_C"/>
</dbReference>
<evidence type="ECO:0000313" key="6">
    <source>
        <dbReference type="EMBL" id="GAA4855878.1"/>
    </source>
</evidence>
<protein>
    <recommendedName>
        <fullName evidence="8">EAL domain-containing protein</fullName>
    </recommendedName>
</protein>
<feature type="domain" description="PAC" evidence="3">
    <location>
        <begin position="373"/>
        <end position="423"/>
    </location>
</feature>
<evidence type="ECO:0000256" key="1">
    <source>
        <dbReference type="SAM" id="Phobius"/>
    </source>
</evidence>
<dbReference type="InterPro" id="IPR001633">
    <property type="entry name" value="EAL_dom"/>
</dbReference>
<evidence type="ECO:0000313" key="7">
    <source>
        <dbReference type="Proteomes" id="UP001501323"/>
    </source>
</evidence>
<dbReference type="Pfam" id="PF00990">
    <property type="entry name" value="GGDEF"/>
    <property type="match status" value="1"/>
</dbReference>
<comment type="caution">
    <text evidence="6">The sequence shown here is derived from an EMBL/GenBank/DDBJ whole genome shotgun (WGS) entry which is preliminary data.</text>
</comment>
<dbReference type="RefSeq" id="WP_345293858.1">
    <property type="nucleotide sequence ID" value="NZ_BAABJY010000001.1"/>
</dbReference>
<evidence type="ECO:0008006" key="8">
    <source>
        <dbReference type="Google" id="ProtNLM"/>
    </source>
</evidence>
<dbReference type="SMART" id="SM00052">
    <property type="entry name" value="EAL"/>
    <property type="match status" value="1"/>
</dbReference>
<feature type="domain" description="PAS" evidence="2">
    <location>
        <begin position="540"/>
        <end position="612"/>
    </location>
</feature>
<dbReference type="NCBIfam" id="TIGR00254">
    <property type="entry name" value="GGDEF"/>
    <property type="match status" value="1"/>
</dbReference>
<keyword evidence="1" id="KW-0472">Membrane</keyword>
<dbReference type="Pfam" id="PF13426">
    <property type="entry name" value="PAS_9"/>
    <property type="match status" value="1"/>
</dbReference>
<accession>A0ABP9DPN5</accession>
<dbReference type="CDD" id="cd01948">
    <property type="entry name" value="EAL"/>
    <property type="match status" value="1"/>
</dbReference>
<feature type="transmembrane region" description="Helical" evidence="1">
    <location>
        <begin position="23"/>
        <end position="44"/>
    </location>
</feature>
<dbReference type="SMART" id="SM00086">
    <property type="entry name" value="PAC"/>
    <property type="match status" value="3"/>
</dbReference>
<dbReference type="PROSITE" id="PS50883">
    <property type="entry name" value="EAL"/>
    <property type="match status" value="1"/>
</dbReference>
<dbReference type="InterPro" id="IPR035919">
    <property type="entry name" value="EAL_sf"/>
</dbReference>
<evidence type="ECO:0000259" key="2">
    <source>
        <dbReference type="PROSITE" id="PS50112"/>
    </source>
</evidence>
<dbReference type="SMART" id="SM00091">
    <property type="entry name" value="PAS"/>
    <property type="match status" value="4"/>
</dbReference>
<evidence type="ECO:0000259" key="3">
    <source>
        <dbReference type="PROSITE" id="PS50113"/>
    </source>
</evidence>
<reference evidence="7" key="1">
    <citation type="journal article" date="2019" name="Int. J. Syst. Evol. Microbiol.">
        <title>The Global Catalogue of Microorganisms (GCM) 10K type strain sequencing project: providing services to taxonomists for standard genome sequencing and annotation.</title>
        <authorList>
            <consortium name="The Broad Institute Genomics Platform"/>
            <consortium name="The Broad Institute Genome Sequencing Center for Infectious Disease"/>
            <person name="Wu L."/>
            <person name="Ma J."/>
        </authorList>
    </citation>
    <scope>NUCLEOTIDE SEQUENCE [LARGE SCALE GENOMIC DNA]</scope>
    <source>
        <strain evidence="7">JCM 18392</strain>
    </source>
</reference>
<dbReference type="Proteomes" id="UP001501323">
    <property type="component" value="Unassembled WGS sequence"/>
</dbReference>
<dbReference type="SUPFAM" id="SSF55785">
    <property type="entry name" value="PYP-like sensor domain (PAS domain)"/>
    <property type="match status" value="4"/>
</dbReference>
<organism evidence="6 7">
    <name type="scientific">Luteimonas vadosa</name>
    <dbReference type="NCBI Taxonomy" id="1165507"/>
    <lineage>
        <taxon>Bacteria</taxon>
        <taxon>Pseudomonadati</taxon>
        <taxon>Pseudomonadota</taxon>
        <taxon>Gammaproteobacteria</taxon>
        <taxon>Lysobacterales</taxon>
        <taxon>Lysobacteraceae</taxon>
        <taxon>Luteimonas</taxon>
    </lineage>
</organism>
<feature type="domain" description="EAL" evidence="4">
    <location>
        <begin position="968"/>
        <end position="1220"/>
    </location>
</feature>
<dbReference type="InterPro" id="IPR013655">
    <property type="entry name" value="PAS_fold_3"/>
</dbReference>
<dbReference type="InterPro" id="IPR029787">
    <property type="entry name" value="Nucleotide_cyclase"/>
</dbReference>
<sequence length="1225" mass="136660">MAKDAGTIDGRAGDTLTGRLRRLLWMGVLLSASLPLLGVGLALYELRQTRLETETRSRMLADAVARQLHERLLRVEHALAMRAQHDRHPSQAEMPQQPDLPLRQVEVLAGGPAGAVVRPPGQRLGIEPAVRTGAGWRIPIVYTDPSGIGVRAQLQAEWFAELLQGYPLAATDRINILHEQGSMIARSHDNAGHVGRNLPHTQLTEAPFRDQPRGHFSEAGALDGVDRLFTFQRLEGSPLLVVVSMASGGIVAAWLGFAIVVLMATVLLAVLWVWLLKQYDRKHARQGELLAELEVTRQRLGEACELAAIGDYEWDINNGRVHWSPEASRLYGLPPASTTLDLDQAFASIHPEDIDRLRGMAERLMAGDEQVEADAEFRIVRADGGVRWIYARGVLHHRQDRRVIHGVQQDITERVAAREQLRATEESYRFLFARNPLPMWVFDPDTLRFLEVNDAAVAHYGFSRERFLQLRLQDIRPGSEIGELERALARTEPVAQGRVWTHRLADGRLRRVAIFSSDIRFDGRCARMVLAQDVTESEAAEERFRLIARATSDAVYDFDIENDRLWWSDSFYSTFGYRPEEMPPTLAAWEAMVHPDDLARVSDSLEAAIADPVREEWTEEYRFRRQDAGYAVVVDRGFFVRNADGAATRMLGGMLDVSERRRHEADLRLLSRAVESVDSGVVIVDALGPDFPIVYVNRSFEQLTGYDAAEATGRNCRFLQGIDRDQAGVKAIGAAIAERREARALLRNYRKDGTLFWNELHVAPVQDEHGAVNHFVGVLNDVSERQRQEQELAHRATHDELTGLPNRQLLQDRLQQAIHNADRYGRKAAVVFLDLDDFKLVNDTLDHAAGDQALRIVADRLRQQVRETDTVGRFGGDEFVVVLTEQSDEDGVGQVIARISATLSQPMEIGDIQHVLTPSIGWSRYPEDGSDPETLLKHADMAMYQAKRAGRNRAERYHAGLDVGAMQRLQLVGQLRDALERREFVLAFQPIHGSDGAVSALECLVRWQHPERGLLSPAEFIPVCEESGLILELGRRILREAARHQALLVGRGFAGLRLAVNVSPLQFGPQLVEDVAAVLAEHSLPAGALELELTEGTVMDNPLRAIETMHSLSAMGVCLAIDDFGTGYSSLSYLKRLPLDRLKIDRSFVQDLPGDPESASLCSTIIGLAHSMGLHTVGEGVEEEGQLAWLRAQGCEEMQGFLMSRPLLFDDLVEYLDRGSAPART</sequence>
<dbReference type="PROSITE" id="PS50113">
    <property type="entry name" value="PAC"/>
    <property type="match status" value="3"/>
</dbReference>
<dbReference type="PROSITE" id="PS50887">
    <property type="entry name" value="GGDEF"/>
    <property type="match status" value="1"/>
</dbReference>
<dbReference type="Gene3D" id="2.10.70.100">
    <property type="match status" value="1"/>
</dbReference>
<gene>
    <name evidence="6" type="ORF">GCM10023332_04370</name>
</gene>
<evidence type="ECO:0000259" key="5">
    <source>
        <dbReference type="PROSITE" id="PS50887"/>
    </source>
</evidence>
<dbReference type="InterPro" id="IPR052155">
    <property type="entry name" value="Biofilm_reg_signaling"/>
</dbReference>
<dbReference type="Pfam" id="PF22588">
    <property type="entry name" value="dCache_1_like"/>
    <property type="match status" value="1"/>
</dbReference>
<dbReference type="Gene3D" id="3.20.20.450">
    <property type="entry name" value="EAL domain"/>
    <property type="match status" value="1"/>
</dbReference>
<dbReference type="InterPro" id="IPR000014">
    <property type="entry name" value="PAS"/>
</dbReference>
<dbReference type="SUPFAM" id="SSF141868">
    <property type="entry name" value="EAL domain-like"/>
    <property type="match status" value="1"/>
</dbReference>
<dbReference type="InterPro" id="IPR054327">
    <property type="entry name" value="His-kinase-like_sensor"/>
</dbReference>
<dbReference type="PANTHER" id="PTHR44757:SF2">
    <property type="entry name" value="BIOFILM ARCHITECTURE MAINTENANCE PROTEIN MBAA"/>
    <property type="match status" value="1"/>
</dbReference>
<dbReference type="NCBIfam" id="TIGR00229">
    <property type="entry name" value="sensory_box"/>
    <property type="match status" value="4"/>
</dbReference>
<dbReference type="InterPro" id="IPR043128">
    <property type="entry name" value="Rev_trsase/Diguanyl_cyclase"/>
</dbReference>
<dbReference type="SUPFAM" id="SSF55073">
    <property type="entry name" value="Nucleotide cyclase"/>
    <property type="match status" value="1"/>
</dbReference>
<dbReference type="CDD" id="cd01949">
    <property type="entry name" value="GGDEF"/>
    <property type="match status" value="1"/>
</dbReference>
<feature type="domain" description="GGDEF" evidence="5">
    <location>
        <begin position="826"/>
        <end position="959"/>
    </location>
</feature>
<keyword evidence="1" id="KW-0812">Transmembrane</keyword>